<organism evidence="6 7">
    <name type="scientific">Sinisalibacter lacisalsi</name>
    <dbReference type="NCBI Taxonomy" id="1526570"/>
    <lineage>
        <taxon>Bacteria</taxon>
        <taxon>Pseudomonadati</taxon>
        <taxon>Pseudomonadota</taxon>
        <taxon>Alphaproteobacteria</taxon>
        <taxon>Rhodobacterales</taxon>
        <taxon>Roseobacteraceae</taxon>
        <taxon>Sinisalibacter</taxon>
    </lineage>
</organism>
<comment type="caution">
    <text evidence="6">The sequence shown here is derived from an EMBL/GenBank/DDBJ whole genome shotgun (WGS) entry which is preliminary data.</text>
</comment>
<evidence type="ECO:0000256" key="4">
    <source>
        <dbReference type="SAM" id="MobiDB-lite"/>
    </source>
</evidence>
<evidence type="ECO:0000313" key="6">
    <source>
        <dbReference type="EMBL" id="GGD42260.1"/>
    </source>
</evidence>
<evidence type="ECO:0000256" key="2">
    <source>
        <dbReference type="ARBA" id="ARBA00023125"/>
    </source>
</evidence>
<keyword evidence="7" id="KW-1185">Reference proteome</keyword>
<dbReference type="PROSITE" id="PS01124">
    <property type="entry name" value="HTH_ARAC_FAMILY_2"/>
    <property type="match status" value="1"/>
</dbReference>
<protein>
    <submittedName>
        <fullName evidence="6">AraC family transcriptional regulator</fullName>
    </submittedName>
</protein>
<proteinExistence type="predicted"/>
<dbReference type="Pfam" id="PF12833">
    <property type="entry name" value="HTH_18"/>
    <property type="match status" value="1"/>
</dbReference>
<evidence type="ECO:0000259" key="5">
    <source>
        <dbReference type="PROSITE" id="PS01124"/>
    </source>
</evidence>
<evidence type="ECO:0000313" key="7">
    <source>
        <dbReference type="Proteomes" id="UP000617355"/>
    </source>
</evidence>
<dbReference type="Proteomes" id="UP000617355">
    <property type="component" value="Unassembled WGS sequence"/>
</dbReference>
<gene>
    <name evidence="6" type="ORF">GCM10011358_27640</name>
</gene>
<dbReference type="SUPFAM" id="SSF46689">
    <property type="entry name" value="Homeodomain-like"/>
    <property type="match status" value="1"/>
</dbReference>
<dbReference type="PANTHER" id="PTHR43280">
    <property type="entry name" value="ARAC-FAMILY TRANSCRIPTIONAL REGULATOR"/>
    <property type="match status" value="1"/>
</dbReference>
<dbReference type="InterPro" id="IPR009057">
    <property type="entry name" value="Homeodomain-like_sf"/>
</dbReference>
<dbReference type="InterPro" id="IPR018060">
    <property type="entry name" value="HTH_AraC"/>
</dbReference>
<keyword evidence="3" id="KW-0804">Transcription</keyword>
<keyword evidence="2" id="KW-0238">DNA-binding</keyword>
<dbReference type="Gene3D" id="1.10.10.60">
    <property type="entry name" value="Homeodomain-like"/>
    <property type="match status" value="1"/>
</dbReference>
<keyword evidence="1" id="KW-0805">Transcription regulation</keyword>
<dbReference type="EMBL" id="BMGI01000004">
    <property type="protein sequence ID" value="GGD42260.1"/>
    <property type="molecule type" value="Genomic_DNA"/>
</dbReference>
<reference evidence="7" key="1">
    <citation type="journal article" date="2019" name="Int. J. Syst. Evol. Microbiol.">
        <title>The Global Catalogue of Microorganisms (GCM) 10K type strain sequencing project: providing services to taxonomists for standard genome sequencing and annotation.</title>
        <authorList>
            <consortium name="The Broad Institute Genomics Platform"/>
            <consortium name="The Broad Institute Genome Sequencing Center for Infectious Disease"/>
            <person name="Wu L."/>
            <person name="Ma J."/>
        </authorList>
    </citation>
    <scope>NUCLEOTIDE SEQUENCE [LARGE SCALE GENOMIC DNA]</scope>
    <source>
        <strain evidence="7">CGMCC 1.12922</strain>
    </source>
</reference>
<sequence length="278" mass="31226">METFLPELRRRVWHLPGTTAACILLKRGEGTLSVGETIRPMPAGSLAWLSRSNPASFEVSAGAQGVIAQIPAPVLDRSMPFGPFAGEVRKATRQNQLHEQMDKEQFGSLVQSMETLCLEVRHQQPGAREVIDSHISLITIALWRMMREHDQEKASEPAGNLAQRFRAEIDMRLRDHPTIAEIADTLGVTRDRLNRAVFNAFEMTPKQLIHSRQMAEACRLLLDSNLQTDEIAVLLGFSDPAYFNRFFRQRAGLPPGRFRKANKGSHQPDESSSFASWP</sequence>
<dbReference type="SMART" id="SM00342">
    <property type="entry name" value="HTH_ARAC"/>
    <property type="match status" value="1"/>
</dbReference>
<feature type="region of interest" description="Disordered" evidence="4">
    <location>
        <begin position="257"/>
        <end position="278"/>
    </location>
</feature>
<dbReference type="PANTHER" id="PTHR43280:SF32">
    <property type="entry name" value="TRANSCRIPTIONAL REGULATORY PROTEIN"/>
    <property type="match status" value="1"/>
</dbReference>
<evidence type="ECO:0000256" key="3">
    <source>
        <dbReference type="ARBA" id="ARBA00023163"/>
    </source>
</evidence>
<accession>A0ABQ1QTI8</accession>
<name>A0ABQ1QTI8_9RHOB</name>
<feature type="domain" description="HTH araC/xylS-type" evidence="5">
    <location>
        <begin position="163"/>
        <end position="261"/>
    </location>
</feature>
<evidence type="ECO:0000256" key="1">
    <source>
        <dbReference type="ARBA" id="ARBA00023015"/>
    </source>
</evidence>